<feature type="compositionally biased region" description="Low complexity" evidence="1">
    <location>
        <begin position="425"/>
        <end position="438"/>
    </location>
</feature>
<organism evidence="3">
    <name type="scientific">Eubacterium limosum</name>
    <dbReference type="NCBI Taxonomy" id="1736"/>
    <lineage>
        <taxon>Bacteria</taxon>
        <taxon>Bacillati</taxon>
        <taxon>Bacillota</taxon>
        <taxon>Clostridia</taxon>
        <taxon>Eubacteriales</taxon>
        <taxon>Eubacteriaceae</taxon>
        <taxon>Eubacterium</taxon>
    </lineage>
</organism>
<dbReference type="SUPFAM" id="SSF52540">
    <property type="entry name" value="P-loop containing nucleoside triphosphate hydrolases"/>
    <property type="match status" value="1"/>
</dbReference>
<protein>
    <submittedName>
        <fullName evidence="3">AAA-like domain protein</fullName>
    </submittedName>
</protein>
<dbReference type="Pfam" id="PF05872">
    <property type="entry name" value="HerA_C"/>
    <property type="match status" value="1"/>
</dbReference>
<dbReference type="AlphaFoldDB" id="A0A6N3HJN4"/>
<dbReference type="InterPro" id="IPR027417">
    <property type="entry name" value="P-loop_NTPase"/>
</dbReference>
<dbReference type="InterPro" id="IPR051162">
    <property type="entry name" value="T4SS_component"/>
</dbReference>
<dbReference type="EMBL" id="CACRTR010000023">
    <property type="protein sequence ID" value="VYU76353.1"/>
    <property type="molecule type" value="Genomic_DNA"/>
</dbReference>
<sequence length="486" mass="53648">MYTDNKIWIAKGEQPVYLLPKMANRHGLVAGATGTGKTITLKVLAESFSDLGVPVFLADVKGDLSGTCEPGTDSEDMQKRIEKFGLGDQFGYKPYPVRFWDLLGKQGHPIRTTISQMGPLLLSRLLNLNDTQSGILNIVFRVADAQNLLLIDIKDLKAMLQYVGNNAKDLKMEYGNISSQSVGAILRAILALEDQGADQFFGEPALDIMDWIQTDEKGRGTINILDCVELIQTPALYSTFLLWLMSDLFEVLPEAGDLDAPKMVFFFDEAHLLFNGAPKVLLEKIEQVVRLIRSKGVGIYFISQSPTDMPDSILSQLGNRIQHALRAYSPSEQKAIKTAAETFRPNPAFKTEEAITDLGTGEALISCLDEEGRPTVVERCFILPPQSHMGPAAQDTRNSLIEQSPFNVKYRDTIDRESAYENLQQQAEAKAAQEAAPAEAEKKPAREAAPRHQKSSFEKAADSALSTIGREVGKSLVRGLFDVLKR</sequence>
<accession>A0A6N3HJN4</accession>
<dbReference type="PANTHER" id="PTHR30121">
    <property type="entry name" value="UNCHARACTERIZED PROTEIN YJGR-RELATED"/>
    <property type="match status" value="1"/>
</dbReference>
<name>A0A6N3HJN4_EUBLI</name>
<gene>
    <name evidence="3" type="ORF">ELLFYP34_01310</name>
</gene>
<evidence type="ECO:0000256" key="1">
    <source>
        <dbReference type="SAM" id="MobiDB-lite"/>
    </source>
</evidence>
<feature type="compositionally biased region" description="Basic and acidic residues" evidence="1">
    <location>
        <begin position="439"/>
        <end position="461"/>
    </location>
</feature>
<feature type="domain" description="Helicase HerA-like C-terminal" evidence="2">
    <location>
        <begin position="10"/>
        <end position="482"/>
    </location>
</feature>
<dbReference type="Gene3D" id="3.40.50.300">
    <property type="entry name" value="P-loop containing nucleotide triphosphate hydrolases"/>
    <property type="match status" value="2"/>
</dbReference>
<proteinExistence type="predicted"/>
<dbReference type="InterPro" id="IPR033186">
    <property type="entry name" value="HerA_C"/>
</dbReference>
<feature type="region of interest" description="Disordered" evidence="1">
    <location>
        <begin position="425"/>
        <end position="464"/>
    </location>
</feature>
<dbReference type="PANTHER" id="PTHR30121:SF6">
    <property type="entry name" value="SLR6007 PROTEIN"/>
    <property type="match status" value="1"/>
</dbReference>
<dbReference type="CDD" id="cd01127">
    <property type="entry name" value="TrwB_TraG_TraD_VirD4"/>
    <property type="match status" value="1"/>
</dbReference>
<reference evidence="3" key="1">
    <citation type="submission" date="2019-11" db="EMBL/GenBank/DDBJ databases">
        <authorList>
            <person name="Feng L."/>
        </authorList>
    </citation>
    <scope>NUCLEOTIDE SEQUENCE</scope>
    <source>
        <strain evidence="3">ElimosumLFYP34</strain>
    </source>
</reference>
<evidence type="ECO:0000313" key="3">
    <source>
        <dbReference type="EMBL" id="VYU76353.1"/>
    </source>
</evidence>
<evidence type="ECO:0000259" key="2">
    <source>
        <dbReference type="Pfam" id="PF05872"/>
    </source>
</evidence>